<dbReference type="OrthoDB" id="7353682at2"/>
<name>A0A4U7N7K9_9RHOB</name>
<dbReference type="SUPFAM" id="SSF53850">
    <property type="entry name" value="Periplasmic binding protein-like II"/>
    <property type="match status" value="1"/>
</dbReference>
<evidence type="ECO:0000313" key="1">
    <source>
        <dbReference type="EMBL" id="TKZ21316.1"/>
    </source>
</evidence>
<gene>
    <name evidence="1" type="ORF">FAP39_06120</name>
</gene>
<dbReference type="PANTHER" id="PTHR35841">
    <property type="entry name" value="PHOSPHONATES-BINDING PERIPLASMIC PROTEIN"/>
    <property type="match status" value="1"/>
</dbReference>
<evidence type="ECO:0000313" key="2">
    <source>
        <dbReference type="Proteomes" id="UP000306575"/>
    </source>
</evidence>
<dbReference type="RefSeq" id="WP_138015519.1">
    <property type="nucleotide sequence ID" value="NZ_SULI01000005.1"/>
</dbReference>
<organism evidence="1 2">
    <name type="scientific">Shimia litoralis</name>
    <dbReference type="NCBI Taxonomy" id="420403"/>
    <lineage>
        <taxon>Bacteria</taxon>
        <taxon>Pseudomonadati</taxon>
        <taxon>Pseudomonadota</taxon>
        <taxon>Alphaproteobacteria</taxon>
        <taxon>Rhodobacterales</taxon>
        <taxon>Roseobacteraceae</taxon>
    </lineage>
</organism>
<dbReference type="EMBL" id="SULI01000005">
    <property type="protein sequence ID" value="TKZ21316.1"/>
    <property type="molecule type" value="Genomic_DNA"/>
</dbReference>
<protein>
    <submittedName>
        <fullName evidence="1">Phosphate/phosphite/phosphonate ABC transporter substrate-binding protein</fullName>
    </submittedName>
</protein>
<keyword evidence="2" id="KW-1185">Reference proteome</keyword>
<dbReference type="Proteomes" id="UP000306575">
    <property type="component" value="Unassembled WGS sequence"/>
</dbReference>
<sequence length="247" mass="26923">MKAMLGMYDRPETAPAHDRFWTRIHDALGYGPPQLTRDVDFWTLWTSPDLILGQTCGLVYKTHLHGQVHLVGTPDYGLTDCPAGHVFGVYLARRDAVSTSLSDLSTGTFAYSAPWSQTGWASPALHFAELGLAPTTRLQTGGHYLSARAVAEQQADFTAVDFMTWELIRRYDDFAQDLQVIGRMPAVPSGPFITADPSAVPALQTALDAAVRDMSSEDQAILGLKGIARLPVSAYLQLPIPPVPTQL</sequence>
<comment type="caution">
    <text evidence="1">The sequence shown here is derived from an EMBL/GenBank/DDBJ whole genome shotgun (WGS) entry which is preliminary data.</text>
</comment>
<reference evidence="1 2" key="1">
    <citation type="submission" date="2019-04" db="EMBL/GenBank/DDBJ databases">
        <title>Genome sequence of Pelagicola litoralis CL-ES2.</title>
        <authorList>
            <person name="Cao J."/>
        </authorList>
    </citation>
    <scope>NUCLEOTIDE SEQUENCE [LARGE SCALE GENOMIC DNA]</scope>
    <source>
        <strain evidence="1 2">CL-ES2</strain>
    </source>
</reference>
<accession>A0A4U7N7K9</accession>
<dbReference type="AlphaFoldDB" id="A0A4U7N7K9"/>
<proteinExistence type="predicted"/>
<dbReference type="Gene3D" id="3.40.190.10">
    <property type="entry name" value="Periplasmic binding protein-like II"/>
    <property type="match status" value="1"/>
</dbReference>
<dbReference type="PANTHER" id="PTHR35841:SF1">
    <property type="entry name" value="PHOSPHONATES-BINDING PERIPLASMIC PROTEIN"/>
    <property type="match status" value="1"/>
</dbReference>
<dbReference type="Pfam" id="PF12974">
    <property type="entry name" value="Phosphonate-bd"/>
    <property type="match status" value="1"/>
</dbReference>